<evidence type="ECO:0000313" key="3">
    <source>
        <dbReference type="Proteomes" id="UP001189429"/>
    </source>
</evidence>
<evidence type="ECO:0000256" key="1">
    <source>
        <dbReference type="SAM" id="Phobius"/>
    </source>
</evidence>
<feature type="non-terminal residue" evidence="2">
    <location>
        <position position="1"/>
    </location>
</feature>
<dbReference type="EMBL" id="CAUYUJ010018718">
    <property type="protein sequence ID" value="CAK0885805.1"/>
    <property type="molecule type" value="Genomic_DNA"/>
</dbReference>
<protein>
    <submittedName>
        <fullName evidence="2">Uncharacterized protein</fullName>
    </submittedName>
</protein>
<keyword evidence="1" id="KW-0472">Membrane</keyword>
<accession>A0ABN9WH64</accession>
<keyword evidence="1" id="KW-0812">Transmembrane</keyword>
<keyword evidence="1" id="KW-1133">Transmembrane helix</keyword>
<dbReference type="Proteomes" id="UP001189429">
    <property type="component" value="Unassembled WGS sequence"/>
</dbReference>
<gene>
    <name evidence="2" type="ORF">PCOR1329_LOCUS67306</name>
</gene>
<proteinExistence type="predicted"/>
<evidence type="ECO:0000313" key="2">
    <source>
        <dbReference type="EMBL" id="CAK0885805.1"/>
    </source>
</evidence>
<name>A0ABN9WH64_9DINO</name>
<sequence>MSKRFTGIISIDRTESDSMQIYKNKQWANFMHSKTLKVILALSLVGWVAYLPYMYLRSSVVRVRSFFRVDIAI</sequence>
<comment type="caution">
    <text evidence="2">The sequence shown here is derived from an EMBL/GenBank/DDBJ whole genome shotgun (WGS) entry which is preliminary data.</text>
</comment>
<reference evidence="2" key="1">
    <citation type="submission" date="2023-10" db="EMBL/GenBank/DDBJ databases">
        <authorList>
            <person name="Chen Y."/>
            <person name="Shah S."/>
            <person name="Dougan E. K."/>
            <person name="Thang M."/>
            <person name="Chan C."/>
        </authorList>
    </citation>
    <scope>NUCLEOTIDE SEQUENCE [LARGE SCALE GENOMIC DNA]</scope>
</reference>
<keyword evidence="3" id="KW-1185">Reference proteome</keyword>
<feature type="transmembrane region" description="Helical" evidence="1">
    <location>
        <begin position="38"/>
        <end position="56"/>
    </location>
</feature>
<organism evidence="2 3">
    <name type="scientific">Prorocentrum cordatum</name>
    <dbReference type="NCBI Taxonomy" id="2364126"/>
    <lineage>
        <taxon>Eukaryota</taxon>
        <taxon>Sar</taxon>
        <taxon>Alveolata</taxon>
        <taxon>Dinophyceae</taxon>
        <taxon>Prorocentrales</taxon>
        <taxon>Prorocentraceae</taxon>
        <taxon>Prorocentrum</taxon>
    </lineage>
</organism>
<feature type="non-terminal residue" evidence="2">
    <location>
        <position position="73"/>
    </location>
</feature>